<gene>
    <name evidence="1" type="ORF">LCGC14_2097450</name>
</gene>
<sequence length="62" mass="6895">NFFITLVLFLGHGVIPSHEVPERRSPIGSMLRGAGRLRRYVSSEATGRANVPRQSVAVKWGY</sequence>
<evidence type="ECO:0000313" key="1">
    <source>
        <dbReference type="EMBL" id="KKL71182.1"/>
    </source>
</evidence>
<dbReference type="EMBL" id="LAZR01025666">
    <property type="protein sequence ID" value="KKL71182.1"/>
    <property type="molecule type" value="Genomic_DNA"/>
</dbReference>
<reference evidence="1" key="1">
    <citation type="journal article" date="2015" name="Nature">
        <title>Complex archaea that bridge the gap between prokaryotes and eukaryotes.</title>
        <authorList>
            <person name="Spang A."/>
            <person name="Saw J.H."/>
            <person name="Jorgensen S.L."/>
            <person name="Zaremba-Niedzwiedzka K."/>
            <person name="Martijn J."/>
            <person name="Lind A.E."/>
            <person name="van Eijk R."/>
            <person name="Schleper C."/>
            <person name="Guy L."/>
            <person name="Ettema T.J."/>
        </authorList>
    </citation>
    <scope>NUCLEOTIDE SEQUENCE</scope>
</reference>
<name>A0A0F9H7E2_9ZZZZ</name>
<proteinExistence type="predicted"/>
<organism evidence="1">
    <name type="scientific">marine sediment metagenome</name>
    <dbReference type="NCBI Taxonomy" id="412755"/>
    <lineage>
        <taxon>unclassified sequences</taxon>
        <taxon>metagenomes</taxon>
        <taxon>ecological metagenomes</taxon>
    </lineage>
</organism>
<feature type="non-terminal residue" evidence="1">
    <location>
        <position position="1"/>
    </location>
</feature>
<protein>
    <submittedName>
        <fullName evidence="1">Uncharacterized protein</fullName>
    </submittedName>
</protein>
<accession>A0A0F9H7E2</accession>
<dbReference type="AlphaFoldDB" id="A0A0F9H7E2"/>
<comment type="caution">
    <text evidence="1">The sequence shown here is derived from an EMBL/GenBank/DDBJ whole genome shotgun (WGS) entry which is preliminary data.</text>
</comment>